<keyword evidence="9 10" id="KW-0511">Multifunctional enzyme</keyword>
<dbReference type="InterPro" id="IPR006076">
    <property type="entry name" value="FAD-dep_OxRdtase"/>
</dbReference>
<evidence type="ECO:0000313" key="13">
    <source>
        <dbReference type="EMBL" id="QIZ77184.1"/>
    </source>
</evidence>
<dbReference type="Gene3D" id="3.40.50.150">
    <property type="entry name" value="Vaccinia Virus protein VP39"/>
    <property type="match status" value="1"/>
</dbReference>
<dbReference type="RefSeq" id="WP_168660445.1">
    <property type="nucleotide sequence ID" value="NZ_CP051180.1"/>
</dbReference>
<dbReference type="GO" id="GO:0032259">
    <property type="term" value="P:methylation"/>
    <property type="evidence" value="ECO:0007669"/>
    <property type="project" value="UniProtKB-KW"/>
</dbReference>
<keyword evidence="2 10" id="KW-0489">Methyltransferase</keyword>
<feature type="domain" description="MnmC-like methyltransferase" evidence="12">
    <location>
        <begin position="116"/>
        <end position="242"/>
    </location>
</feature>
<dbReference type="NCBIfam" id="NF002481">
    <property type="entry name" value="PRK01747.1-2"/>
    <property type="match status" value="1"/>
</dbReference>
<dbReference type="Gene3D" id="3.30.9.10">
    <property type="entry name" value="D-Amino Acid Oxidase, subunit A, domain 2"/>
    <property type="match status" value="1"/>
</dbReference>
<gene>
    <name evidence="10 13" type="primary">mnmC</name>
    <name evidence="13" type="ORF">HER31_10030</name>
</gene>
<dbReference type="InterPro" id="IPR023032">
    <property type="entry name" value="tRNA_MAMT_biosynth_bifunc_MnmC"/>
</dbReference>
<feature type="domain" description="FAD dependent oxidoreductase" evidence="11">
    <location>
        <begin position="257"/>
        <end position="617"/>
    </location>
</feature>
<comment type="similarity">
    <text evidence="10">In the C-terminal section; belongs to the DAO family.</text>
</comment>
<evidence type="ECO:0000259" key="12">
    <source>
        <dbReference type="Pfam" id="PF05430"/>
    </source>
</evidence>
<keyword evidence="7 10" id="KW-0274">FAD</keyword>
<dbReference type="SUPFAM" id="SSF51905">
    <property type="entry name" value="FAD/NAD(P)-binding domain"/>
    <property type="match status" value="1"/>
</dbReference>
<dbReference type="GO" id="GO:0005737">
    <property type="term" value="C:cytoplasm"/>
    <property type="evidence" value="ECO:0007669"/>
    <property type="project" value="UniProtKB-SubCell"/>
</dbReference>
<evidence type="ECO:0000256" key="10">
    <source>
        <dbReference type="HAMAP-Rule" id="MF_01102"/>
    </source>
</evidence>
<dbReference type="KEGG" id="fes:HER31_10030"/>
<comment type="function">
    <text evidence="10">Catalyzes the last two steps in the biosynthesis of 5-methylaminomethyl-2-thiouridine (mnm(5)s(2)U) at the wobble position (U34) in tRNA. Catalyzes the FAD-dependent demodification of cmnm(5)s(2)U34 to nm(5)s(2)U34, followed by the transfer of a methyl group from S-adenosyl-L-methionine to nm(5)s(2)U34, to form mnm(5)s(2)U34.</text>
</comment>
<dbReference type="InterPro" id="IPR017610">
    <property type="entry name" value="tRNA_S-uridine_synth_MnmC_C"/>
</dbReference>
<name>A0A6H1UDR4_9GAMM</name>
<comment type="catalytic activity">
    <reaction evidence="10">
        <text>5-aminomethyl-2-thiouridine(34) in tRNA + S-adenosyl-L-methionine = 5-methylaminomethyl-2-thiouridine(34) in tRNA + S-adenosyl-L-homocysteine + H(+)</text>
        <dbReference type="Rhea" id="RHEA:19569"/>
        <dbReference type="Rhea" id="RHEA-COMP:10195"/>
        <dbReference type="Rhea" id="RHEA-COMP:10197"/>
        <dbReference type="ChEBI" id="CHEBI:15378"/>
        <dbReference type="ChEBI" id="CHEBI:57856"/>
        <dbReference type="ChEBI" id="CHEBI:59789"/>
        <dbReference type="ChEBI" id="CHEBI:74454"/>
        <dbReference type="ChEBI" id="CHEBI:74455"/>
        <dbReference type="EC" id="2.1.1.61"/>
    </reaction>
</comment>
<dbReference type="PANTHER" id="PTHR13847:SF283">
    <property type="entry name" value="TRNA 5-METHYLAMINOMETHYL-2-THIOURIDINE BIOSYNTHESIS BIFUNCTIONAL PROTEIN MNMC"/>
    <property type="match status" value="1"/>
</dbReference>
<comment type="cofactor">
    <cofactor evidence="10">
        <name>FAD</name>
        <dbReference type="ChEBI" id="CHEBI:57692"/>
    </cofactor>
</comment>
<dbReference type="NCBIfam" id="NF033855">
    <property type="entry name" value="tRNA_MNMC2"/>
    <property type="match status" value="1"/>
</dbReference>
<evidence type="ECO:0000256" key="5">
    <source>
        <dbReference type="ARBA" id="ARBA00022691"/>
    </source>
</evidence>
<dbReference type="HAMAP" id="MF_01102">
    <property type="entry name" value="MnmC"/>
    <property type="match status" value="1"/>
</dbReference>
<proteinExistence type="inferred from homology"/>
<evidence type="ECO:0000256" key="4">
    <source>
        <dbReference type="ARBA" id="ARBA00022679"/>
    </source>
</evidence>
<dbReference type="NCBIfam" id="TIGR03197">
    <property type="entry name" value="MnmC_Cterm"/>
    <property type="match status" value="1"/>
</dbReference>
<keyword evidence="3 10" id="KW-0285">Flavoprotein</keyword>
<dbReference type="PANTHER" id="PTHR13847">
    <property type="entry name" value="SARCOSINE DEHYDROGENASE-RELATED"/>
    <property type="match status" value="1"/>
</dbReference>
<comment type="subcellular location">
    <subcellularLocation>
        <location evidence="10">Cytoplasm</location>
    </subcellularLocation>
</comment>
<protein>
    <recommendedName>
        <fullName evidence="10">tRNA 5-methylaminomethyl-2-thiouridine biosynthesis bifunctional protein MnmC</fullName>
        <shortName evidence="10">tRNA mnm(5)s(2)U biosynthesis bifunctional protein</shortName>
    </recommendedName>
    <domain>
        <recommendedName>
            <fullName evidence="10">tRNA (mnm(5)s(2)U34)-methyltransferase</fullName>
            <ecNumber evidence="10">2.1.1.61</ecNumber>
        </recommendedName>
    </domain>
    <domain>
        <recommendedName>
            <fullName evidence="10">FAD-dependent cmnm(5)s(2)U34 oxidoreductase</fullName>
            <ecNumber evidence="10">1.5.-.-</ecNumber>
        </recommendedName>
    </domain>
</protein>
<evidence type="ECO:0000313" key="14">
    <source>
        <dbReference type="Proteomes" id="UP000501602"/>
    </source>
</evidence>
<dbReference type="GO" id="GO:0050660">
    <property type="term" value="F:flavin adenine dinucleotide binding"/>
    <property type="evidence" value="ECO:0007669"/>
    <property type="project" value="UniProtKB-UniRule"/>
</dbReference>
<dbReference type="Pfam" id="PF01266">
    <property type="entry name" value="DAO"/>
    <property type="match status" value="1"/>
</dbReference>
<evidence type="ECO:0000256" key="6">
    <source>
        <dbReference type="ARBA" id="ARBA00022694"/>
    </source>
</evidence>
<dbReference type="GO" id="GO:0016645">
    <property type="term" value="F:oxidoreductase activity, acting on the CH-NH group of donors"/>
    <property type="evidence" value="ECO:0007669"/>
    <property type="project" value="InterPro"/>
</dbReference>
<evidence type="ECO:0000256" key="9">
    <source>
        <dbReference type="ARBA" id="ARBA00023268"/>
    </source>
</evidence>
<evidence type="ECO:0000259" key="11">
    <source>
        <dbReference type="Pfam" id="PF01266"/>
    </source>
</evidence>
<evidence type="ECO:0000256" key="2">
    <source>
        <dbReference type="ARBA" id="ARBA00022603"/>
    </source>
</evidence>
<dbReference type="InterPro" id="IPR008471">
    <property type="entry name" value="MnmC-like_methylTransf"/>
</dbReference>
<evidence type="ECO:0000256" key="8">
    <source>
        <dbReference type="ARBA" id="ARBA00023002"/>
    </source>
</evidence>
<dbReference type="GO" id="GO:0004808">
    <property type="term" value="F:tRNA (5-methylaminomethyl-2-thiouridylate)(34)-methyltransferase activity"/>
    <property type="evidence" value="ECO:0007669"/>
    <property type="project" value="UniProtKB-EC"/>
</dbReference>
<dbReference type="Gene3D" id="3.50.50.60">
    <property type="entry name" value="FAD/NAD(P)-binding domain"/>
    <property type="match status" value="1"/>
</dbReference>
<dbReference type="InterPro" id="IPR036188">
    <property type="entry name" value="FAD/NAD-bd_sf"/>
</dbReference>
<feature type="region of interest" description="FAD-dependent cmnm(5)s(2)U34 oxidoreductase" evidence="10">
    <location>
        <begin position="260"/>
        <end position="652"/>
    </location>
</feature>
<evidence type="ECO:0000256" key="7">
    <source>
        <dbReference type="ARBA" id="ARBA00022827"/>
    </source>
</evidence>
<dbReference type="Proteomes" id="UP000501602">
    <property type="component" value="Chromosome"/>
</dbReference>
<dbReference type="EMBL" id="CP051180">
    <property type="protein sequence ID" value="QIZ77184.1"/>
    <property type="molecule type" value="Genomic_DNA"/>
</dbReference>
<keyword evidence="1 10" id="KW-0963">Cytoplasm</keyword>
<accession>A0A6H1UDR4</accession>
<keyword evidence="4 10" id="KW-0808">Transferase</keyword>
<organism evidence="13 14">
    <name type="scientific">Ferrimonas lipolytica</name>
    <dbReference type="NCBI Taxonomy" id="2724191"/>
    <lineage>
        <taxon>Bacteria</taxon>
        <taxon>Pseudomonadati</taxon>
        <taxon>Pseudomonadota</taxon>
        <taxon>Gammaproteobacteria</taxon>
        <taxon>Alteromonadales</taxon>
        <taxon>Ferrimonadaceae</taxon>
        <taxon>Ferrimonas</taxon>
    </lineage>
</organism>
<keyword evidence="8 10" id="KW-0560">Oxidoreductase</keyword>
<evidence type="ECO:0000256" key="1">
    <source>
        <dbReference type="ARBA" id="ARBA00022490"/>
    </source>
</evidence>
<dbReference type="Pfam" id="PF05430">
    <property type="entry name" value="Methyltransf_30"/>
    <property type="match status" value="1"/>
</dbReference>
<keyword evidence="14" id="KW-1185">Reference proteome</keyword>
<dbReference type="GO" id="GO:0002098">
    <property type="term" value="P:tRNA wobble uridine modification"/>
    <property type="evidence" value="ECO:0007669"/>
    <property type="project" value="TreeGrafter"/>
</dbReference>
<keyword evidence="6 10" id="KW-0819">tRNA processing</keyword>
<comment type="similarity">
    <text evidence="10">In the N-terminal section; belongs to the methyltransferase superfamily. tRNA (mnm(5)s(2)U34)-methyltransferase family.</text>
</comment>
<dbReference type="InterPro" id="IPR029063">
    <property type="entry name" value="SAM-dependent_MTases_sf"/>
</dbReference>
<dbReference type="AlphaFoldDB" id="A0A6H1UDR4"/>
<sequence length="652" mass="72361">MSQITPAEIDWSDPAAPLAANFGDFYFSKKDGIAETDYVFLQHNQLPQRWIQHQRDYFCVAETGFGTGLNLMVLWRHFRVFQQQYPKNRCQRLHFVSFEKHPLSETDLNRAHQQWPEFAEMAAQIRANYPLPIDGCHRMVLDDGKVIVDLWFGDVLAQLPKLSTGNNGIVDAWFLDGFTPSKNPDMWQPQLYQQMARLSRHDATVATFTAASAVRKGLIAEGFAMQKDQGFRGKREMIFGQRNSEGSTNAAPSPSQVAVVGAGIAAASTALSLVRRGIKVNLYCKDEQPAGGASGNRQGALYPLLNLANDGMSQFFQQGYVFARQALNQLSQNHHIDHQWCGVLQLAPNATITKRIEGLSHYPWPTELAHGVTAEQASHIADIDIQQPGLFYPYGGWLNPAQLTAAIIAQATKSGLLACHFQHQLNRLAQQRDGWQLQFANHKQTVTANSDAVVLAMGHHSVGFEQTKPLPLNPVRGQIAYPPEKPLTAPLKTVLCADGYLVPSLNGRLTCGASFGRGDDSCKWRSEDKIEIDARMDNSFGRYVWRTQLQQDDHGRASVRAAVRDHLPLVGPVLDWDLVDNNTPINDPPLQQGLFILAGLGSRGLCSAGLSAELLTSQMLDEPRPLAEDLQKLLAPGRFWLRKIAKGQPLPK</sequence>
<dbReference type="EC" id="1.5.-.-" evidence="10"/>
<evidence type="ECO:0000256" key="3">
    <source>
        <dbReference type="ARBA" id="ARBA00022630"/>
    </source>
</evidence>
<dbReference type="InterPro" id="IPR047785">
    <property type="entry name" value="tRNA_MNMC2"/>
</dbReference>
<dbReference type="EC" id="2.1.1.61" evidence="10"/>
<reference evidence="13 14" key="1">
    <citation type="submission" date="2020-04" db="EMBL/GenBank/DDBJ databases">
        <title>Ferrimonas sp. S7 isolated from sea water.</title>
        <authorList>
            <person name="Bae S.S."/>
            <person name="Baek K."/>
        </authorList>
    </citation>
    <scope>NUCLEOTIDE SEQUENCE [LARGE SCALE GENOMIC DNA]</scope>
    <source>
        <strain evidence="13 14">S7</strain>
    </source>
</reference>
<feature type="region of interest" description="tRNA (mnm(5)s(2)U34)-methyltransferase" evidence="10">
    <location>
        <begin position="1"/>
        <end position="243"/>
    </location>
</feature>
<keyword evidence="5 10" id="KW-0949">S-adenosyl-L-methionine</keyword>